<sequence>MKALLTYLLAPVKQVTPVIAGFSLAVAGLMAMNAPAQAAPRTLVNTAMAQATTLPDGVYLYGQSAQPNQLGQAYFVFESRQGKLVGALYMPNSSFDCTYGSVEPEKLSLMVIDTYDRSENPYVIATEQPETTVASRLNPVASPVSLEGYHRIQQVSANDQRILNTCKQNYQTRVWK</sequence>
<accession>A0A1Z4JC29</accession>
<keyword evidence="1" id="KW-0732">Signal</keyword>
<proteinExistence type="predicted"/>
<dbReference type="EMBL" id="AP018203">
    <property type="protein sequence ID" value="BAY54260.1"/>
    <property type="molecule type" value="Genomic_DNA"/>
</dbReference>
<dbReference type="Proteomes" id="UP000217895">
    <property type="component" value="Chromosome"/>
</dbReference>
<evidence type="ECO:0000313" key="3">
    <source>
        <dbReference type="Proteomes" id="UP000217895"/>
    </source>
</evidence>
<keyword evidence="3" id="KW-1185">Reference proteome</keyword>
<protein>
    <submittedName>
        <fullName evidence="2">Uncharacterized protein</fullName>
    </submittedName>
</protein>
<evidence type="ECO:0000313" key="2">
    <source>
        <dbReference type="EMBL" id="BAY54260.1"/>
    </source>
</evidence>
<feature type="chain" id="PRO_5011120002" evidence="1">
    <location>
        <begin position="39"/>
        <end position="176"/>
    </location>
</feature>
<dbReference type="AlphaFoldDB" id="A0A1Z4JC29"/>
<name>A0A1Z4JC29_LEPBY</name>
<gene>
    <name evidence="2" type="ORF">NIES2135_10760</name>
</gene>
<evidence type="ECO:0000256" key="1">
    <source>
        <dbReference type="SAM" id="SignalP"/>
    </source>
</evidence>
<feature type="signal peptide" evidence="1">
    <location>
        <begin position="1"/>
        <end position="38"/>
    </location>
</feature>
<organism evidence="2 3">
    <name type="scientific">Leptolyngbya boryana NIES-2135</name>
    <dbReference type="NCBI Taxonomy" id="1973484"/>
    <lineage>
        <taxon>Bacteria</taxon>
        <taxon>Bacillati</taxon>
        <taxon>Cyanobacteriota</taxon>
        <taxon>Cyanophyceae</taxon>
        <taxon>Leptolyngbyales</taxon>
        <taxon>Leptolyngbyaceae</taxon>
        <taxon>Leptolyngbya group</taxon>
        <taxon>Leptolyngbya</taxon>
    </lineage>
</organism>
<reference evidence="2 3" key="1">
    <citation type="submission" date="2017-06" db="EMBL/GenBank/DDBJ databases">
        <title>Genome sequencing of cyanobaciteial culture collection at National Institute for Environmental Studies (NIES).</title>
        <authorList>
            <person name="Hirose Y."/>
            <person name="Shimura Y."/>
            <person name="Fujisawa T."/>
            <person name="Nakamura Y."/>
            <person name="Kawachi M."/>
        </authorList>
    </citation>
    <scope>NUCLEOTIDE SEQUENCE [LARGE SCALE GENOMIC DNA]</scope>
    <source>
        <strain evidence="2 3">NIES-2135</strain>
    </source>
</reference>